<evidence type="ECO:0000256" key="2">
    <source>
        <dbReference type="ARBA" id="ARBA00008685"/>
    </source>
</evidence>
<dbReference type="InterPro" id="IPR017103">
    <property type="entry name" value="Iontropic_Glu_rcpt_pln"/>
</dbReference>
<keyword evidence="13 15" id="KW-0407">Ion channel</keyword>
<feature type="transmembrane region" description="Helical" evidence="18">
    <location>
        <begin position="821"/>
        <end position="846"/>
    </location>
</feature>
<evidence type="ECO:0000256" key="18">
    <source>
        <dbReference type="SAM" id="Phobius"/>
    </source>
</evidence>
<evidence type="ECO:0000313" key="22">
    <source>
        <dbReference type="Proteomes" id="UP000479710"/>
    </source>
</evidence>
<evidence type="ECO:0000259" key="20">
    <source>
        <dbReference type="SMART" id="SM00079"/>
    </source>
</evidence>
<proteinExistence type="inferred from homology"/>
<feature type="disulfide bond" evidence="16">
    <location>
        <begin position="746"/>
        <end position="802"/>
    </location>
</feature>
<dbReference type="PANTHER" id="PTHR34836:SF1">
    <property type="entry name" value="OS09G0428600 PROTEIN"/>
    <property type="match status" value="1"/>
</dbReference>
<keyword evidence="5 18" id="KW-0812">Transmembrane</keyword>
<dbReference type="Pfam" id="PF00060">
    <property type="entry name" value="Lig_chan"/>
    <property type="match status" value="1"/>
</dbReference>
<comment type="function">
    <text evidence="15">Glutamate-gated receptor that probably acts as non-selective cation channel.</text>
</comment>
<dbReference type="GO" id="GO:0016020">
    <property type="term" value="C:membrane"/>
    <property type="evidence" value="ECO:0007669"/>
    <property type="project" value="UniProtKB-SubCell"/>
</dbReference>
<dbReference type="CDD" id="cd13686">
    <property type="entry name" value="GluR_Plant"/>
    <property type="match status" value="1"/>
</dbReference>
<keyword evidence="9 15" id="KW-0472">Membrane</keyword>
<evidence type="ECO:0000256" key="1">
    <source>
        <dbReference type="ARBA" id="ARBA00004141"/>
    </source>
</evidence>
<dbReference type="InterPro" id="IPR015683">
    <property type="entry name" value="Ionotropic_Glu_rcpt"/>
</dbReference>
<evidence type="ECO:0000256" key="19">
    <source>
        <dbReference type="SAM" id="SignalP"/>
    </source>
</evidence>
<protein>
    <recommendedName>
        <fullName evidence="15">Glutamate receptor</fullName>
    </recommendedName>
</protein>
<feature type="region of interest" description="Disordered" evidence="17">
    <location>
        <begin position="932"/>
        <end position="957"/>
    </location>
</feature>
<dbReference type="InterPro" id="IPR001320">
    <property type="entry name" value="Iontro_rcpt_C"/>
</dbReference>
<keyword evidence="4 15" id="KW-0813">Transport</keyword>
<comment type="function">
    <text evidence="14">Glutamate-gated receptor that probably acts as a non-selective cation channel. May be involved in light-signal transduction and calcium homeostasis via the regulation of calcium influx into cells.</text>
</comment>
<evidence type="ECO:0000256" key="14">
    <source>
        <dbReference type="ARBA" id="ARBA00049638"/>
    </source>
</evidence>
<evidence type="ECO:0000256" key="12">
    <source>
        <dbReference type="ARBA" id="ARBA00023286"/>
    </source>
</evidence>
<keyword evidence="12 15" id="KW-1071">Ligand-gated ion channel</keyword>
<dbReference type="InterPro" id="IPR001828">
    <property type="entry name" value="ANF_lig-bd_rcpt"/>
</dbReference>
<dbReference type="FunFam" id="3.40.190.10:FF:000396">
    <property type="entry name" value="Glutamate receptor"/>
    <property type="match status" value="1"/>
</dbReference>
<sequence>MAVHTPNPLFLLLFFGCLLFAAASAQEPLTVSVGLIVDGGSPVGKIANTTIPMALDDFYAAFPRSSARVRLVHRDSRGDVVAAASAALELMEGKGVLAILGPQSSVESAFVADLATRAEVPVVSFSATSPSVSPGDGRFFARAALSDEAQTSAIAALARHFGWRRVVPVYQDDDYGAAFVPFLVDALTAEGAEVPYRCALPAGASPDAVAAAMYRMESLQTRAFVVHTRPTLAERVLAAAEAAGMMGEGFAWVITDGLTGLLGSINAPQGVIGLAPYVPTTPRLRDVKRRWVRRFMSDHPGADSEHAEMGSYAVWAYDAAWTVAFAAEHLNPGDLSPTGLVRGTGGPTDFAGLGKSRSGKKFLEAITNTTFEGLGGKFELVDGELAVHAFRVLNIMDEGKERSIGFWTKQDGLTRKLGGSGGGANKSSNGELAPVIWPGESTVVPRGWVLPTSARRLRVAVPGSVNPGYRPIVHLDVDPVTNWTTAGGFVVEVFEAAVRLLPYALPVEYVKAESMPYDELVQKVDDGIFDAAVADITITAARSNHVDFTLPFMASGIAMVAPLQDHQGKRTWVFLKPLRYDLWLASAAFFLFTGFAVWFVEHRDNAEFRGPPWYQVGTLLYFGFSTLVFAHRESLRNNLSRFAVVVWFFVVLILQSSYTASLTSMLTVPQLEPSIADYTALWRGTERVGILNNSFMRDTMTRSRFPPSRLVPYKAPQSFHEALLNGTIGAVIDETPYLRIFLKSYCDRFSMTGQLNKTGGFGFAFPKGSPYVADLSRAILALKESEEMNLIERKWFGESDGCTATQAGGPFTSDSLSFGSFWGLFLITGATSLICCAIHLATFVAANRRDIRDLTSHPSWKGMLRRLAKLYDGKDLSAHTFRVKDDGGGGGGGGRNYAGASPSVVQDAAGSPISLSNQTYMSEWSLQTSSPMAGGEIELAGAGGQADEEAATVAHDP</sequence>
<dbReference type="Gene3D" id="1.10.287.70">
    <property type="match status" value="1"/>
</dbReference>
<dbReference type="SMART" id="SM00079">
    <property type="entry name" value="PBPe"/>
    <property type="match status" value="1"/>
</dbReference>
<feature type="signal peptide" evidence="19">
    <location>
        <begin position="1"/>
        <end position="25"/>
    </location>
</feature>
<keyword evidence="11" id="KW-0325">Glycoprotein</keyword>
<evidence type="ECO:0000256" key="8">
    <source>
        <dbReference type="ARBA" id="ARBA00023065"/>
    </source>
</evidence>
<dbReference type="Proteomes" id="UP000479710">
    <property type="component" value="Unassembled WGS sequence"/>
</dbReference>
<dbReference type="SUPFAM" id="SSF53850">
    <property type="entry name" value="Periplasmic binding protein-like II"/>
    <property type="match status" value="1"/>
</dbReference>
<dbReference type="InterPro" id="IPR044440">
    <property type="entry name" value="GABAb_receptor_plant_PBP1"/>
</dbReference>
<feature type="transmembrane region" description="Helical" evidence="18">
    <location>
        <begin position="582"/>
        <end position="600"/>
    </location>
</feature>
<dbReference type="CDD" id="cd19990">
    <property type="entry name" value="PBP1_GABAb_receptor_plant"/>
    <property type="match status" value="1"/>
</dbReference>
<evidence type="ECO:0000256" key="15">
    <source>
        <dbReference type="PIRNR" id="PIRNR037090"/>
    </source>
</evidence>
<gene>
    <name evidence="21" type="ORF">E2562_008248</name>
</gene>
<dbReference type="InterPro" id="IPR028082">
    <property type="entry name" value="Peripla_BP_I"/>
</dbReference>
<organism evidence="21 22">
    <name type="scientific">Oryza meyeriana var. granulata</name>
    <dbReference type="NCBI Taxonomy" id="110450"/>
    <lineage>
        <taxon>Eukaryota</taxon>
        <taxon>Viridiplantae</taxon>
        <taxon>Streptophyta</taxon>
        <taxon>Embryophyta</taxon>
        <taxon>Tracheophyta</taxon>
        <taxon>Spermatophyta</taxon>
        <taxon>Magnoliopsida</taxon>
        <taxon>Liliopsida</taxon>
        <taxon>Poales</taxon>
        <taxon>Poaceae</taxon>
        <taxon>BOP clade</taxon>
        <taxon>Oryzoideae</taxon>
        <taxon>Oryzeae</taxon>
        <taxon>Oryzinae</taxon>
        <taxon>Oryza</taxon>
        <taxon>Oryza meyeriana</taxon>
    </lineage>
</organism>
<evidence type="ECO:0000256" key="7">
    <source>
        <dbReference type="ARBA" id="ARBA00022989"/>
    </source>
</evidence>
<dbReference type="Pfam" id="PF10613">
    <property type="entry name" value="Lig_chan-Glu_bd"/>
    <property type="match status" value="1"/>
</dbReference>
<name>A0A6G1DGP5_9ORYZ</name>
<feature type="domain" description="Ionotropic glutamate receptor C-terminal" evidence="20">
    <location>
        <begin position="456"/>
        <end position="798"/>
    </location>
</feature>
<evidence type="ECO:0000256" key="3">
    <source>
        <dbReference type="ARBA" id="ARBA00011095"/>
    </source>
</evidence>
<comment type="caution">
    <text evidence="21">The sequence shown here is derived from an EMBL/GenBank/DDBJ whole genome shotgun (WGS) entry which is preliminary data.</text>
</comment>
<accession>A0A6G1DGP5</accession>
<dbReference type="FunFam" id="3.40.50.2300:FF:000188">
    <property type="entry name" value="Glutamate receptor"/>
    <property type="match status" value="1"/>
</dbReference>
<dbReference type="EMBL" id="SPHZ02000006">
    <property type="protein sequence ID" value="KAF0911362.1"/>
    <property type="molecule type" value="Genomic_DNA"/>
</dbReference>
<keyword evidence="7 18" id="KW-1133">Transmembrane helix</keyword>
<evidence type="ECO:0000256" key="11">
    <source>
        <dbReference type="ARBA" id="ARBA00023180"/>
    </source>
</evidence>
<comment type="similarity">
    <text evidence="2 15">Belongs to the glutamate-gated ion channel (TC 1.A.10.1) family.</text>
</comment>
<comment type="subcellular location">
    <subcellularLocation>
        <location evidence="1">Membrane</location>
        <topology evidence="1">Multi-pass membrane protein</topology>
    </subcellularLocation>
</comment>
<dbReference type="PANTHER" id="PTHR34836">
    <property type="entry name" value="OS06G0188250 PROTEIN"/>
    <property type="match status" value="1"/>
</dbReference>
<evidence type="ECO:0000256" key="9">
    <source>
        <dbReference type="ARBA" id="ARBA00023136"/>
    </source>
</evidence>
<evidence type="ECO:0000256" key="6">
    <source>
        <dbReference type="ARBA" id="ARBA00022729"/>
    </source>
</evidence>
<keyword evidence="16" id="KW-1015">Disulfide bond</keyword>
<evidence type="ECO:0000313" key="21">
    <source>
        <dbReference type="EMBL" id="KAF0911362.1"/>
    </source>
</evidence>
<dbReference type="Gene3D" id="3.40.190.10">
    <property type="entry name" value="Periplasmic binding protein-like II"/>
    <property type="match status" value="3"/>
</dbReference>
<dbReference type="OrthoDB" id="5984008at2759"/>
<comment type="subunit">
    <text evidence="3">May form heteromers.</text>
</comment>
<dbReference type="InterPro" id="IPR019594">
    <property type="entry name" value="Glu/Gly-bd"/>
</dbReference>
<dbReference type="PIRSF" id="PIRSF037090">
    <property type="entry name" value="Iontro_Glu-like_rcpt_pln"/>
    <property type="match status" value="1"/>
</dbReference>
<evidence type="ECO:0000256" key="13">
    <source>
        <dbReference type="ARBA" id="ARBA00023303"/>
    </source>
</evidence>
<dbReference type="AlphaFoldDB" id="A0A6G1DGP5"/>
<evidence type="ECO:0000256" key="17">
    <source>
        <dbReference type="SAM" id="MobiDB-lite"/>
    </source>
</evidence>
<evidence type="ECO:0000256" key="5">
    <source>
        <dbReference type="ARBA" id="ARBA00022692"/>
    </source>
</evidence>
<dbReference type="Gene3D" id="3.40.50.2300">
    <property type="match status" value="3"/>
</dbReference>
<evidence type="ECO:0000256" key="16">
    <source>
        <dbReference type="PIRSR" id="PIRSR037090-50"/>
    </source>
</evidence>
<reference evidence="21 22" key="1">
    <citation type="submission" date="2019-11" db="EMBL/GenBank/DDBJ databases">
        <title>Whole genome sequence of Oryza granulata.</title>
        <authorList>
            <person name="Li W."/>
        </authorList>
    </citation>
    <scope>NUCLEOTIDE SEQUENCE [LARGE SCALE GENOMIC DNA]</scope>
    <source>
        <strain evidence="22">cv. Menghai</strain>
        <tissue evidence="21">Leaf</tissue>
    </source>
</reference>
<keyword evidence="22" id="KW-1185">Reference proteome</keyword>
<evidence type="ECO:0000256" key="4">
    <source>
        <dbReference type="ARBA" id="ARBA00022448"/>
    </source>
</evidence>
<dbReference type="GO" id="GO:0015276">
    <property type="term" value="F:ligand-gated monoatomic ion channel activity"/>
    <property type="evidence" value="ECO:0007669"/>
    <property type="project" value="InterPro"/>
</dbReference>
<keyword evidence="10 15" id="KW-0675">Receptor</keyword>
<dbReference type="FunFam" id="1.10.287.70:FF:000163">
    <property type="entry name" value="Glutamate receptor"/>
    <property type="match status" value="1"/>
</dbReference>
<dbReference type="Pfam" id="PF01094">
    <property type="entry name" value="ANF_receptor"/>
    <property type="match status" value="1"/>
</dbReference>
<feature type="transmembrane region" description="Helical" evidence="18">
    <location>
        <begin position="642"/>
        <end position="660"/>
    </location>
</feature>
<feature type="chain" id="PRO_5026254542" description="Glutamate receptor" evidence="19">
    <location>
        <begin position="26"/>
        <end position="957"/>
    </location>
</feature>
<keyword evidence="8 15" id="KW-0406">Ion transport</keyword>
<evidence type="ECO:0000256" key="10">
    <source>
        <dbReference type="ARBA" id="ARBA00023170"/>
    </source>
</evidence>
<dbReference type="SUPFAM" id="SSF53822">
    <property type="entry name" value="Periplasmic binding protein-like I"/>
    <property type="match status" value="1"/>
</dbReference>
<keyword evidence="6 19" id="KW-0732">Signal</keyword>